<feature type="site" description="Important for catalytic activity" evidence="18">
    <location>
        <position position="33"/>
    </location>
</feature>
<comment type="subunit">
    <text evidence="5">Homodimer.</text>
</comment>
<feature type="binding site" evidence="15">
    <location>
        <position position="494"/>
    </location>
    <ligand>
        <name>substrate</name>
    </ligand>
</feature>
<proteinExistence type="inferred from homology"/>
<dbReference type="Gene3D" id="3.40.50.920">
    <property type="match status" value="1"/>
</dbReference>
<dbReference type="SUPFAM" id="SSF52518">
    <property type="entry name" value="Thiamin diphosphate-binding fold (THDP-binding)"/>
    <property type="match status" value="2"/>
</dbReference>
<feature type="binding site" evidence="16">
    <location>
        <position position="458"/>
    </location>
    <ligand>
        <name>thiamine diphosphate</name>
        <dbReference type="ChEBI" id="CHEBI:58937"/>
    </ligand>
</feature>
<feature type="binding site" evidence="15">
    <location>
        <position position="482"/>
    </location>
    <ligand>
        <name>substrate</name>
    </ligand>
</feature>
<dbReference type="SUPFAM" id="SSF52922">
    <property type="entry name" value="TK C-terminal domain-like"/>
    <property type="match status" value="1"/>
</dbReference>
<dbReference type="CDD" id="cd07033">
    <property type="entry name" value="TPP_PYR_DXS_TK_like"/>
    <property type="match status" value="1"/>
</dbReference>
<keyword evidence="21" id="KW-1185">Reference proteome</keyword>
<feature type="binding site" evidence="15">
    <location>
        <position position="33"/>
    </location>
    <ligand>
        <name>substrate</name>
    </ligand>
</feature>
<feature type="binding site" evidence="17">
    <location>
        <position position="205"/>
    </location>
    <ligand>
        <name>Mg(2+)</name>
        <dbReference type="ChEBI" id="CHEBI:18420"/>
    </ligand>
</feature>
<evidence type="ECO:0000256" key="4">
    <source>
        <dbReference type="ARBA" id="ARBA00007131"/>
    </source>
</evidence>
<feature type="domain" description="Transketolase-like pyrimidine-binding" evidence="19">
    <location>
        <begin position="374"/>
        <end position="546"/>
    </location>
</feature>
<evidence type="ECO:0000313" key="21">
    <source>
        <dbReference type="Proteomes" id="UP000315017"/>
    </source>
</evidence>
<accession>A0A517Y9T4</accession>
<gene>
    <name evidence="20" type="primary">tkt</name>
    <name evidence="20" type="ORF">ETAA8_20810</name>
</gene>
<dbReference type="Pfam" id="PF00456">
    <property type="entry name" value="Transketolase_N"/>
    <property type="match status" value="1"/>
</dbReference>
<feature type="binding site" evidence="15">
    <location>
        <position position="377"/>
    </location>
    <ligand>
        <name>substrate</name>
    </ligand>
</feature>
<keyword evidence="10 17" id="KW-0460">Magnesium</keyword>
<dbReference type="InterPro" id="IPR005478">
    <property type="entry name" value="Transketolase_bac-like"/>
</dbReference>
<feature type="binding site" evidence="15">
    <location>
        <position position="404"/>
    </location>
    <ligand>
        <name>substrate</name>
    </ligand>
</feature>
<keyword evidence="7 20" id="KW-0808">Transferase</keyword>
<dbReference type="GO" id="GO:0005829">
    <property type="term" value="C:cytosol"/>
    <property type="evidence" value="ECO:0007669"/>
    <property type="project" value="TreeGrafter"/>
</dbReference>
<dbReference type="GO" id="GO:0006098">
    <property type="term" value="P:pentose-phosphate shunt"/>
    <property type="evidence" value="ECO:0007669"/>
    <property type="project" value="TreeGrafter"/>
</dbReference>
<dbReference type="NCBIfam" id="TIGR00232">
    <property type="entry name" value="tktlase_bact"/>
    <property type="match status" value="1"/>
</dbReference>
<dbReference type="InterPro" id="IPR005474">
    <property type="entry name" value="Transketolase_N"/>
</dbReference>
<dbReference type="InterPro" id="IPR055152">
    <property type="entry name" value="Transketolase-like_C_2"/>
</dbReference>
<evidence type="ECO:0000256" key="10">
    <source>
        <dbReference type="ARBA" id="ARBA00022842"/>
    </source>
</evidence>
<comment type="cofactor">
    <cofactor evidence="1">
        <name>Ca(2+)</name>
        <dbReference type="ChEBI" id="CHEBI:29108"/>
    </cofactor>
</comment>
<feature type="binding site" evidence="16">
    <location>
        <position position="281"/>
    </location>
    <ligand>
        <name>thiamine diphosphate</name>
        <dbReference type="ChEBI" id="CHEBI:58937"/>
    </ligand>
</feature>
<comment type="similarity">
    <text evidence="4">Belongs to the transketolase family.</text>
</comment>
<dbReference type="Pfam" id="PF02779">
    <property type="entry name" value="Transket_pyr"/>
    <property type="match status" value="1"/>
</dbReference>
<comment type="catalytic activity">
    <reaction evidence="12">
        <text>D-sedoheptulose 7-phosphate + D-glyceraldehyde 3-phosphate = aldehydo-D-ribose 5-phosphate + D-xylulose 5-phosphate</text>
        <dbReference type="Rhea" id="RHEA:10508"/>
        <dbReference type="ChEBI" id="CHEBI:57483"/>
        <dbReference type="ChEBI" id="CHEBI:57737"/>
        <dbReference type="ChEBI" id="CHEBI:58273"/>
        <dbReference type="ChEBI" id="CHEBI:59776"/>
        <dbReference type="EC" id="2.2.1.1"/>
    </reaction>
</comment>
<feature type="active site" description="Proton donor" evidence="14">
    <location>
        <position position="433"/>
    </location>
</feature>
<feature type="binding site" evidence="17">
    <location>
        <position position="207"/>
    </location>
    <ligand>
        <name>Mg(2+)</name>
        <dbReference type="ChEBI" id="CHEBI:18420"/>
    </ligand>
</feature>
<protein>
    <recommendedName>
        <fullName evidence="6 13">Transketolase</fullName>
        <ecNumber evidence="6 13">2.2.1.1</ecNumber>
    </recommendedName>
</protein>
<reference evidence="20 21" key="1">
    <citation type="submission" date="2019-02" db="EMBL/GenBank/DDBJ databases">
        <title>Deep-cultivation of Planctomycetes and their phenomic and genomic characterization uncovers novel biology.</title>
        <authorList>
            <person name="Wiegand S."/>
            <person name="Jogler M."/>
            <person name="Boedeker C."/>
            <person name="Pinto D."/>
            <person name="Vollmers J."/>
            <person name="Rivas-Marin E."/>
            <person name="Kohn T."/>
            <person name="Peeters S.H."/>
            <person name="Heuer A."/>
            <person name="Rast P."/>
            <person name="Oberbeckmann S."/>
            <person name="Bunk B."/>
            <person name="Jeske O."/>
            <person name="Meyerdierks A."/>
            <person name="Storesund J.E."/>
            <person name="Kallscheuer N."/>
            <person name="Luecker S."/>
            <person name="Lage O.M."/>
            <person name="Pohl T."/>
            <person name="Merkel B.J."/>
            <person name="Hornburger P."/>
            <person name="Mueller R.-W."/>
            <person name="Bruemmer F."/>
            <person name="Labrenz M."/>
            <person name="Spormann A.M."/>
            <person name="Op den Camp H."/>
            <person name="Overmann J."/>
            <person name="Amann R."/>
            <person name="Jetten M.S.M."/>
            <person name="Mascher T."/>
            <person name="Medema M.H."/>
            <person name="Devos D.P."/>
            <person name="Kaster A.-K."/>
            <person name="Ovreas L."/>
            <person name="Rohde M."/>
            <person name="Galperin M.Y."/>
            <person name="Jogler C."/>
        </authorList>
    </citation>
    <scope>NUCLEOTIDE SEQUENCE [LARGE SCALE GENOMIC DNA]</scope>
    <source>
        <strain evidence="20 21">ETA_A8</strain>
    </source>
</reference>
<evidence type="ECO:0000256" key="15">
    <source>
        <dbReference type="PIRSR" id="PIRSR605478-2"/>
    </source>
</evidence>
<evidence type="ECO:0000259" key="19">
    <source>
        <dbReference type="SMART" id="SM00861"/>
    </source>
</evidence>
<feature type="binding site" evidence="16">
    <location>
        <position position="73"/>
    </location>
    <ligand>
        <name>thiamine diphosphate</name>
        <dbReference type="ChEBI" id="CHEBI:58937"/>
    </ligand>
</feature>
<keyword evidence="11 16" id="KW-0786">Thiamine pyrophosphate</keyword>
<dbReference type="FunFam" id="3.40.50.920:FF:000003">
    <property type="entry name" value="Transketolase"/>
    <property type="match status" value="1"/>
</dbReference>
<evidence type="ECO:0000256" key="1">
    <source>
        <dbReference type="ARBA" id="ARBA00001913"/>
    </source>
</evidence>
<feature type="binding site" evidence="15">
    <location>
        <position position="281"/>
    </location>
    <ligand>
        <name>substrate</name>
    </ligand>
</feature>
<keyword evidence="8 17" id="KW-0479">Metal-binding</keyword>
<name>A0A517Y9T4_9BACT</name>
<dbReference type="PROSITE" id="PS00802">
    <property type="entry name" value="TRANSKETOLASE_2"/>
    <property type="match status" value="1"/>
</dbReference>
<dbReference type="CDD" id="cd02012">
    <property type="entry name" value="TPP_TK"/>
    <property type="match status" value="1"/>
</dbReference>
<dbReference type="KEGG" id="aagg:ETAA8_20810"/>
<feature type="binding site" evidence="16">
    <location>
        <position position="176"/>
    </location>
    <ligand>
        <name>thiamine diphosphate</name>
        <dbReference type="ChEBI" id="CHEBI:58937"/>
    </ligand>
</feature>
<dbReference type="Gene3D" id="3.40.50.970">
    <property type="match status" value="2"/>
</dbReference>
<evidence type="ECO:0000256" key="18">
    <source>
        <dbReference type="PIRSR" id="PIRSR605478-5"/>
    </source>
</evidence>
<dbReference type="InterPro" id="IPR020826">
    <property type="entry name" value="Transketolase_BS"/>
</dbReference>
<dbReference type="EMBL" id="CP036274">
    <property type="protein sequence ID" value="QDU26997.1"/>
    <property type="molecule type" value="Genomic_DNA"/>
</dbReference>
<evidence type="ECO:0000256" key="2">
    <source>
        <dbReference type="ARBA" id="ARBA00001936"/>
    </source>
</evidence>
<evidence type="ECO:0000256" key="6">
    <source>
        <dbReference type="ARBA" id="ARBA00013152"/>
    </source>
</evidence>
<dbReference type="PANTHER" id="PTHR43522">
    <property type="entry name" value="TRANSKETOLASE"/>
    <property type="match status" value="1"/>
</dbReference>
<feature type="binding site" evidence="15">
    <location>
        <position position="490"/>
    </location>
    <ligand>
        <name>substrate</name>
    </ligand>
</feature>
<evidence type="ECO:0000256" key="5">
    <source>
        <dbReference type="ARBA" id="ARBA00011738"/>
    </source>
</evidence>
<comment type="cofactor">
    <cofactor evidence="17">
        <name>Mg(2+)</name>
        <dbReference type="ChEBI" id="CHEBI:18420"/>
    </cofactor>
    <text evidence="17">Binds 1 Mg(2+) ion per subunit. Can also utilize other divalent metal cations, such as Ca(2+), Mn(2+) and Co(2+).</text>
</comment>
<dbReference type="InterPro" id="IPR029061">
    <property type="entry name" value="THDP-binding"/>
</dbReference>
<dbReference type="Pfam" id="PF22613">
    <property type="entry name" value="Transketolase_C_1"/>
    <property type="match status" value="1"/>
</dbReference>
<feature type="site" description="Important for catalytic activity" evidence="18">
    <location>
        <position position="281"/>
    </location>
</feature>
<evidence type="ECO:0000256" key="14">
    <source>
        <dbReference type="PIRSR" id="PIRSR605478-1"/>
    </source>
</evidence>
<evidence type="ECO:0000256" key="3">
    <source>
        <dbReference type="ARBA" id="ARBA00001941"/>
    </source>
</evidence>
<feature type="binding site" evidence="17">
    <location>
        <position position="175"/>
    </location>
    <ligand>
        <name>Mg(2+)</name>
        <dbReference type="ChEBI" id="CHEBI:18420"/>
    </ligand>
</feature>
<feature type="binding site" evidence="16">
    <location>
        <begin position="134"/>
        <end position="136"/>
    </location>
    <ligand>
        <name>thiamine diphosphate</name>
        <dbReference type="ChEBI" id="CHEBI:58937"/>
    </ligand>
</feature>
<dbReference type="InterPro" id="IPR033247">
    <property type="entry name" value="Transketolase_fam"/>
</dbReference>
<dbReference type="AlphaFoldDB" id="A0A517Y9T4"/>
<dbReference type="OrthoDB" id="8732661at2"/>
<comment type="cofactor">
    <cofactor evidence="3">
        <name>Co(2+)</name>
        <dbReference type="ChEBI" id="CHEBI:48828"/>
    </cofactor>
</comment>
<dbReference type="SMART" id="SM00861">
    <property type="entry name" value="Transket_pyr"/>
    <property type="match status" value="1"/>
</dbReference>
<dbReference type="PANTHER" id="PTHR43522:SF2">
    <property type="entry name" value="TRANSKETOLASE 1-RELATED"/>
    <property type="match status" value="1"/>
</dbReference>
<comment type="cofactor">
    <cofactor evidence="16">
        <name>thiamine diphosphate</name>
        <dbReference type="ChEBI" id="CHEBI:58937"/>
    </cofactor>
    <text evidence="16">Binds 1 thiamine pyrophosphate per subunit. During the reaction, the substrate forms a covalent intermediate with the cofactor.</text>
</comment>
<dbReference type="InterPro" id="IPR005475">
    <property type="entry name" value="Transketolase-like_Pyr-bd"/>
</dbReference>
<evidence type="ECO:0000256" key="13">
    <source>
        <dbReference type="NCBIfam" id="TIGR00232"/>
    </source>
</evidence>
<keyword evidence="9" id="KW-0106">Calcium</keyword>
<dbReference type="Proteomes" id="UP000315017">
    <property type="component" value="Chromosome"/>
</dbReference>
<dbReference type="FunFam" id="3.40.50.970:FF:000045">
    <property type="entry name" value="Transketolase"/>
    <property type="match status" value="1"/>
</dbReference>
<sequence>MATAELSVGIEQLAINTIRTLAMDAVQKANSGHPGTPMALAPVAYQIWNNNLKLDPANPLWPCRDRFVLSCGHASMLLYSMIHLAGLKKVDKKGVQHDEPALSLDDLKNFRQLGSPCAGHPEFGDATGIETTTGPLGQGCGNSVGMAMGAKWLAARYNRPGFDLFENNVYVLCSDGDIMEGVACEAASLAGHLQLDNLIWVYDDNNITIEGETELAFSEDVATRFQGLGWNTIVVEDANDLTAIQGAIDNFHSTEHKPTLVVLRSIIGWGSPNKANTHNAHGAPLGEDEIVLTKRAYGWPENEKFLVPGEVRKQFEKGIGARGSKAYSDWAAKFADYKAKFPQEAAELDAMWAGNLPAGFDAGIPVFPADAKGMATRISSGKVLNGLAKHYPWMIGGSADLAPSTMTMLEFEGAGHFGPHNYAGRNLHFGIREHGMAAACNGLSLMGIRPYCATFFVFTDYLRPSMRLSSIMHRPVTYVFTHDSIGLGEDGPTHQPVEHLAAARAIPGLAVVRPGDANEVGECYREVMKRLKQPAAMVLTRQNVPTIDRTKFAPAAMAAKGGYILAEAKSGKPEVILIATGSELDIGMKAWEQLTAGGVEARLVSMPCCEWFEEQDQKYRDEVLPPTVVNRVAIEAGIRQSWDRYLGFQGRFVGMSSFGASGPFNLLYKHFALTPENVVTQVMGLLGK</sequence>
<dbReference type="GO" id="GO:0004802">
    <property type="term" value="F:transketolase activity"/>
    <property type="evidence" value="ECO:0007669"/>
    <property type="project" value="UniProtKB-UniRule"/>
</dbReference>
<dbReference type="RefSeq" id="WP_145087877.1">
    <property type="nucleotide sequence ID" value="NZ_CP036274.1"/>
</dbReference>
<evidence type="ECO:0000256" key="11">
    <source>
        <dbReference type="ARBA" id="ARBA00023052"/>
    </source>
</evidence>
<evidence type="ECO:0000256" key="9">
    <source>
        <dbReference type="ARBA" id="ARBA00022837"/>
    </source>
</evidence>
<evidence type="ECO:0000256" key="8">
    <source>
        <dbReference type="ARBA" id="ARBA00022723"/>
    </source>
</evidence>
<feature type="binding site" evidence="16">
    <location>
        <position position="205"/>
    </location>
    <ligand>
        <name>thiamine diphosphate</name>
        <dbReference type="ChEBI" id="CHEBI:58937"/>
    </ligand>
</feature>
<comment type="cofactor">
    <cofactor evidence="2">
        <name>Mn(2+)</name>
        <dbReference type="ChEBI" id="CHEBI:29035"/>
    </cofactor>
</comment>
<evidence type="ECO:0000256" key="12">
    <source>
        <dbReference type="ARBA" id="ARBA00049473"/>
    </source>
</evidence>
<evidence type="ECO:0000256" key="7">
    <source>
        <dbReference type="ARBA" id="ARBA00022679"/>
    </source>
</evidence>
<evidence type="ECO:0000313" key="20">
    <source>
        <dbReference type="EMBL" id="QDU26997.1"/>
    </source>
</evidence>
<organism evidence="20 21">
    <name type="scientific">Anatilimnocola aggregata</name>
    <dbReference type="NCBI Taxonomy" id="2528021"/>
    <lineage>
        <taxon>Bacteria</taxon>
        <taxon>Pseudomonadati</taxon>
        <taxon>Planctomycetota</taxon>
        <taxon>Planctomycetia</taxon>
        <taxon>Pirellulales</taxon>
        <taxon>Pirellulaceae</taxon>
        <taxon>Anatilimnocola</taxon>
    </lineage>
</organism>
<evidence type="ECO:0000256" key="17">
    <source>
        <dbReference type="PIRSR" id="PIRSR605478-4"/>
    </source>
</evidence>
<feature type="binding site" evidence="15">
    <location>
        <position position="541"/>
    </location>
    <ligand>
        <name>substrate</name>
    </ligand>
</feature>
<dbReference type="FunFam" id="3.40.50.970:FF:000004">
    <property type="entry name" value="Transketolase"/>
    <property type="match status" value="1"/>
</dbReference>
<dbReference type="EC" id="2.2.1.1" evidence="6 13"/>
<evidence type="ECO:0000256" key="16">
    <source>
        <dbReference type="PIRSR" id="PIRSR605478-3"/>
    </source>
</evidence>
<dbReference type="GO" id="GO:0046872">
    <property type="term" value="F:metal ion binding"/>
    <property type="evidence" value="ECO:0007669"/>
    <property type="project" value="UniProtKB-KW"/>
</dbReference>
<dbReference type="InterPro" id="IPR009014">
    <property type="entry name" value="Transketo_C/PFOR_II"/>
</dbReference>